<dbReference type="NCBIfam" id="NF038158">
    <property type="entry name" value="lant_leader_L1b"/>
    <property type="match status" value="1"/>
</dbReference>
<keyword evidence="2" id="KW-1185">Reference proteome</keyword>
<comment type="caution">
    <text evidence="1">The sequence shown here is derived from an EMBL/GenBank/DDBJ whole genome shotgun (WGS) entry which is preliminary data.</text>
</comment>
<gene>
    <name evidence="1" type="ORF">GCM10023230_10720</name>
</gene>
<evidence type="ECO:0000313" key="2">
    <source>
        <dbReference type="Proteomes" id="UP001500141"/>
    </source>
</evidence>
<sequence length="67" mass="7086">MKLELKKEKIVELTNVEMSNIHGGLVEADGGKSSPSTDHGFTCCWCIKIGGSGSTRVPGTEPTVINP</sequence>
<protein>
    <recommendedName>
        <fullName evidence="3">Bacteriocin</fullName>
    </recommendedName>
</protein>
<accession>A0ABP8ZQB7</accession>
<proteinExistence type="predicted"/>
<reference evidence="2" key="1">
    <citation type="journal article" date="2019" name="Int. J. Syst. Evol. Microbiol.">
        <title>The Global Catalogue of Microorganisms (GCM) 10K type strain sequencing project: providing services to taxonomists for standard genome sequencing and annotation.</title>
        <authorList>
            <consortium name="The Broad Institute Genomics Platform"/>
            <consortium name="The Broad Institute Genome Sequencing Center for Infectious Disease"/>
            <person name="Wu L."/>
            <person name="Ma J."/>
        </authorList>
    </citation>
    <scope>NUCLEOTIDE SEQUENCE [LARGE SCALE GENOMIC DNA]</scope>
    <source>
        <strain evidence="2">JCM 18198</strain>
    </source>
</reference>
<evidence type="ECO:0000313" key="1">
    <source>
        <dbReference type="EMBL" id="GAA4763134.1"/>
    </source>
</evidence>
<dbReference type="RefSeq" id="WP_264543767.1">
    <property type="nucleotide sequence ID" value="NZ_BAABIP010000007.1"/>
</dbReference>
<evidence type="ECO:0008006" key="3">
    <source>
        <dbReference type="Google" id="ProtNLM"/>
    </source>
</evidence>
<organism evidence="1 2">
    <name type="scientific">Flavobacterium hankyongi</name>
    <dbReference type="NCBI Taxonomy" id="1176532"/>
    <lineage>
        <taxon>Bacteria</taxon>
        <taxon>Pseudomonadati</taxon>
        <taxon>Bacteroidota</taxon>
        <taxon>Flavobacteriia</taxon>
        <taxon>Flavobacteriales</taxon>
        <taxon>Flavobacteriaceae</taxon>
        <taxon>Flavobacterium</taxon>
    </lineage>
</organism>
<dbReference type="Proteomes" id="UP001500141">
    <property type="component" value="Unassembled WGS sequence"/>
</dbReference>
<name>A0ABP8ZQB7_9FLAO</name>
<dbReference type="EMBL" id="BAABIP010000007">
    <property type="protein sequence ID" value="GAA4763134.1"/>
    <property type="molecule type" value="Genomic_DNA"/>
</dbReference>